<dbReference type="InterPro" id="IPR036179">
    <property type="entry name" value="Ig-like_dom_sf"/>
</dbReference>
<dbReference type="SMART" id="SM00408">
    <property type="entry name" value="IGc2"/>
    <property type="match status" value="2"/>
</dbReference>
<dbReference type="InterPro" id="IPR003599">
    <property type="entry name" value="Ig_sub"/>
</dbReference>
<dbReference type="PANTHER" id="PTHR23279:SF45">
    <property type="entry name" value="DEFECTIVE PROBOSCIS EXTENSION RESPONSE 12, ISOFORM C"/>
    <property type="match status" value="1"/>
</dbReference>
<gene>
    <name evidence="3" type="ORF">O3P69_014705</name>
</gene>
<accession>A0AAW0TXK4</accession>
<proteinExistence type="predicted"/>
<dbReference type="InterPro" id="IPR007110">
    <property type="entry name" value="Ig-like_dom"/>
</dbReference>
<dbReference type="SMART" id="SM00406">
    <property type="entry name" value="IGv"/>
    <property type="match status" value="2"/>
</dbReference>
<dbReference type="SUPFAM" id="SSF48726">
    <property type="entry name" value="Immunoglobulin"/>
    <property type="match status" value="2"/>
</dbReference>
<dbReference type="Pfam" id="PF07686">
    <property type="entry name" value="V-set"/>
    <property type="match status" value="1"/>
</dbReference>
<comment type="caution">
    <text evidence="3">The sequence shown here is derived from an EMBL/GenBank/DDBJ whole genome shotgun (WGS) entry which is preliminary data.</text>
</comment>
<keyword evidence="1" id="KW-1133">Transmembrane helix</keyword>
<dbReference type="EMBL" id="JARAKH010000022">
    <property type="protein sequence ID" value="KAK8392509.1"/>
    <property type="molecule type" value="Genomic_DNA"/>
</dbReference>
<dbReference type="GO" id="GO:0032589">
    <property type="term" value="C:neuron projection membrane"/>
    <property type="evidence" value="ECO:0007669"/>
    <property type="project" value="TreeGrafter"/>
</dbReference>
<protein>
    <recommendedName>
        <fullName evidence="2">Ig-like domain-containing protein</fullName>
    </recommendedName>
</protein>
<name>A0AAW0TXK4_SCYPA</name>
<dbReference type="GO" id="GO:0050808">
    <property type="term" value="P:synapse organization"/>
    <property type="evidence" value="ECO:0007669"/>
    <property type="project" value="TreeGrafter"/>
</dbReference>
<dbReference type="PROSITE" id="PS50835">
    <property type="entry name" value="IG_LIKE"/>
    <property type="match status" value="2"/>
</dbReference>
<dbReference type="Pfam" id="PF13927">
    <property type="entry name" value="Ig_3"/>
    <property type="match status" value="1"/>
</dbReference>
<keyword evidence="1" id="KW-0812">Transmembrane</keyword>
<dbReference type="PANTHER" id="PTHR23279">
    <property type="entry name" value="DEFECTIVE PROBOSCIS EXTENSION RESPONSE DPR -RELATED"/>
    <property type="match status" value="1"/>
</dbReference>
<dbReference type="FunFam" id="2.60.40.10:FF:000533">
    <property type="entry name" value="Uncharacterized protein, isoform A"/>
    <property type="match status" value="1"/>
</dbReference>
<organism evidence="3 4">
    <name type="scientific">Scylla paramamosain</name>
    <name type="common">Mud crab</name>
    <dbReference type="NCBI Taxonomy" id="85552"/>
    <lineage>
        <taxon>Eukaryota</taxon>
        <taxon>Metazoa</taxon>
        <taxon>Ecdysozoa</taxon>
        <taxon>Arthropoda</taxon>
        <taxon>Crustacea</taxon>
        <taxon>Multicrustacea</taxon>
        <taxon>Malacostraca</taxon>
        <taxon>Eumalacostraca</taxon>
        <taxon>Eucarida</taxon>
        <taxon>Decapoda</taxon>
        <taxon>Pleocyemata</taxon>
        <taxon>Brachyura</taxon>
        <taxon>Eubrachyura</taxon>
        <taxon>Portunoidea</taxon>
        <taxon>Portunidae</taxon>
        <taxon>Portuninae</taxon>
        <taxon>Scylla</taxon>
    </lineage>
</organism>
<sequence>MSGSLSGVQYQVGFSVSCFRFCISPLLCRCRGLAVTRSDNFFPLGNRYFRSTPYSSLPLSQGKLFFVACGNYLEEEEEEEEVVVLVVVVMVVMVVVVVKMEEEEKEEVVVVNVEEEKKEEEEEKGKGAGGNALGVPHTVTVMACLVLLLLQFVFLLSRTAFSVSASSGVTKSGRPVSRLTVTPLHAPHGLDAKAAAAAAAAALEEQRVAAVQNNSLTNVTGQLGTSVFLPCRTTHSMERQVSWVRRRDWHILTSGTLTYTREGRFAVHHPEGSTEWTLAIKYVTLEDAGTYECQVSTGAGQASHIVRLEVVSPRAVIPGRGTRHVQAGSTISLTCLIEQSPEAPQYIFWYHDSRMINYDRRRGGVEVRVQAGPKVASRLKVSGARPEDSGNYTCAAANTEAASVFVYVTEADNKIAAVQPRALGNGVSLQASLPLLAALVLLALASVPAAR</sequence>
<dbReference type="FunFam" id="2.60.40.10:FF:001061">
    <property type="entry name" value="Uncharacterized protein, isoform C"/>
    <property type="match status" value="1"/>
</dbReference>
<dbReference type="AlphaFoldDB" id="A0AAW0TXK4"/>
<evidence type="ECO:0000313" key="3">
    <source>
        <dbReference type="EMBL" id="KAK8392509.1"/>
    </source>
</evidence>
<feature type="domain" description="Ig-like" evidence="2">
    <location>
        <begin position="313"/>
        <end position="405"/>
    </location>
</feature>
<dbReference type="InterPro" id="IPR013783">
    <property type="entry name" value="Ig-like_fold"/>
</dbReference>
<dbReference type="InterPro" id="IPR013106">
    <property type="entry name" value="Ig_V-set"/>
</dbReference>
<dbReference type="Proteomes" id="UP001487740">
    <property type="component" value="Unassembled WGS sequence"/>
</dbReference>
<keyword evidence="4" id="KW-1185">Reference proteome</keyword>
<feature type="transmembrane region" description="Helical" evidence="1">
    <location>
        <begin position="82"/>
        <end position="100"/>
    </location>
</feature>
<evidence type="ECO:0000259" key="2">
    <source>
        <dbReference type="PROSITE" id="PS50835"/>
    </source>
</evidence>
<feature type="domain" description="Ig-like" evidence="2">
    <location>
        <begin position="206"/>
        <end position="309"/>
    </location>
</feature>
<dbReference type="Gene3D" id="2.60.40.10">
    <property type="entry name" value="Immunoglobulins"/>
    <property type="match status" value="2"/>
</dbReference>
<keyword evidence="1" id="KW-0472">Membrane</keyword>
<reference evidence="3 4" key="1">
    <citation type="submission" date="2023-03" db="EMBL/GenBank/DDBJ databases">
        <title>High-quality genome of Scylla paramamosain provides insights in environmental adaptation.</title>
        <authorList>
            <person name="Zhang L."/>
        </authorList>
    </citation>
    <scope>NUCLEOTIDE SEQUENCE [LARGE SCALE GENOMIC DNA]</scope>
    <source>
        <strain evidence="3">LZ_2023a</strain>
        <tissue evidence="3">Muscle</tissue>
    </source>
</reference>
<dbReference type="InterPro" id="IPR003598">
    <property type="entry name" value="Ig_sub2"/>
</dbReference>
<evidence type="ECO:0000256" key="1">
    <source>
        <dbReference type="SAM" id="Phobius"/>
    </source>
</evidence>
<evidence type="ECO:0000313" key="4">
    <source>
        <dbReference type="Proteomes" id="UP001487740"/>
    </source>
</evidence>
<dbReference type="SMART" id="SM00409">
    <property type="entry name" value="IG"/>
    <property type="match status" value="2"/>
</dbReference>
<feature type="transmembrane region" description="Helical" evidence="1">
    <location>
        <begin position="139"/>
        <end position="157"/>
    </location>
</feature>
<dbReference type="InterPro" id="IPR037448">
    <property type="entry name" value="Zig-8"/>
</dbReference>